<dbReference type="InterPro" id="IPR029016">
    <property type="entry name" value="GAF-like_dom_sf"/>
</dbReference>
<keyword evidence="8" id="KW-1185">Reference proteome</keyword>
<evidence type="ECO:0000313" key="8">
    <source>
        <dbReference type="Proteomes" id="UP001049518"/>
    </source>
</evidence>
<keyword evidence="1" id="KW-0805">Transcription regulation</keyword>
<feature type="domain" description="IclR-ED" evidence="6">
    <location>
        <begin position="81"/>
        <end position="269"/>
    </location>
</feature>
<evidence type="ECO:0000256" key="2">
    <source>
        <dbReference type="ARBA" id="ARBA00023125"/>
    </source>
</evidence>
<evidence type="ECO:0000259" key="6">
    <source>
        <dbReference type="PROSITE" id="PS51078"/>
    </source>
</evidence>
<dbReference type="InterPro" id="IPR036388">
    <property type="entry name" value="WH-like_DNA-bd_sf"/>
</dbReference>
<sequence>MPDSPRPRPGGGRARRRGVRSVDRALDVLSAFSAAHPRFQLTGLAEAAGMPKTSTHRIAVTLVERGFLRQEGDGAYILGNRLLELGSLVSTTTALSHLTQGVAEELIRSTGETVLIAEIDWRDRSLLITGKREAPYSPESLSPLGRRSMLANGCISRAILSGLPREESEEIVARLPLAQRTPASITDPDVLRRELETSRRYGYAVEIGEFIAGIAGVAVPVMVGGRPAGAIAVCGRITRMPRRRLEALGNHMKHLLGQTAAERPHSPPRAGRPGDTDHAEDP</sequence>
<accession>A0ABX8QYE3</accession>
<protein>
    <submittedName>
        <fullName evidence="7">IclR family transcriptional regulator</fullName>
    </submittedName>
</protein>
<gene>
    <name evidence="7" type="ORF">AGRA3207_005070</name>
</gene>
<feature type="domain" description="HTH iclR-type" evidence="5">
    <location>
        <begin position="19"/>
        <end position="80"/>
    </location>
</feature>
<dbReference type="InterPro" id="IPR050707">
    <property type="entry name" value="HTH_MetabolicPath_Reg"/>
</dbReference>
<dbReference type="PANTHER" id="PTHR30136">
    <property type="entry name" value="HELIX-TURN-HELIX TRANSCRIPTIONAL REGULATOR, ICLR FAMILY"/>
    <property type="match status" value="1"/>
</dbReference>
<dbReference type="PROSITE" id="PS51077">
    <property type="entry name" value="HTH_ICLR"/>
    <property type="match status" value="1"/>
</dbReference>
<dbReference type="SMART" id="SM00346">
    <property type="entry name" value="HTH_ICLR"/>
    <property type="match status" value="1"/>
</dbReference>
<evidence type="ECO:0000256" key="4">
    <source>
        <dbReference type="SAM" id="MobiDB-lite"/>
    </source>
</evidence>
<dbReference type="InterPro" id="IPR036390">
    <property type="entry name" value="WH_DNA-bd_sf"/>
</dbReference>
<dbReference type="PANTHER" id="PTHR30136:SF24">
    <property type="entry name" value="HTH-TYPE TRANSCRIPTIONAL REPRESSOR ALLR"/>
    <property type="match status" value="1"/>
</dbReference>
<dbReference type="Pfam" id="PF09339">
    <property type="entry name" value="HTH_IclR"/>
    <property type="match status" value="1"/>
</dbReference>
<feature type="compositionally biased region" description="Basic and acidic residues" evidence="4">
    <location>
        <begin position="272"/>
        <end position="282"/>
    </location>
</feature>
<keyword evidence="2" id="KW-0238">DNA-binding</keyword>
<feature type="region of interest" description="Disordered" evidence="4">
    <location>
        <begin position="258"/>
        <end position="282"/>
    </location>
</feature>
<reference evidence="7" key="1">
    <citation type="submission" date="2020-07" db="EMBL/GenBank/DDBJ databases">
        <authorList>
            <person name="Tarantini F.S."/>
            <person name="Hong K.W."/>
            <person name="Chan K.G."/>
        </authorList>
    </citation>
    <scope>NUCLEOTIDE SEQUENCE</scope>
    <source>
        <strain evidence="7">32-07</strain>
    </source>
</reference>
<dbReference type="SUPFAM" id="SSF55781">
    <property type="entry name" value="GAF domain-like"/>
    <property type="match status" value="1"/>
</dbReference>
<evidence type="ECO:0000259" key="5">
    <source>
        <dbReference type="PROSITE" id="PS51077"/>
    </source>
</evidence>
<keyword evidence="3" id="KW-0804">Transcription</keyword>
<dbReference type="InterPro" id="IPR005471">
    <property type="entry name" value="Tscrpt_reg_IclR_N"/>
</dbReference>
<dbReference type="RefSeq" id="WP_231329534.1">
    <property type="nucleotide sequence ID" value="NZ_CP059572.1"/>
</dbReference>
<evidence type="ECO:0000256" key="3">
    <source>
        <dbReference type="ARBA" id="ARBA00023163"/>
    </source>
</evidence>
<dbReference type="Pfam" id="PF01614">
    <property type="entry name" value="IclR_C"/>
    <property type="match status" value="1"/>
</dbReference>
<dbReference type="InterPro" id="IPR014757">
    <property type="entry name" value="Tscrpt_reg_IclR_C"/>
</dbReference>
<dbReference type="PROSITE" id="PS51078">
    <property type="entry name" value="ICLR_ED"/>
    <property type="match status" value="1"/>
</dbReference>
<organism evidence="7 8">
    <name type="scientific">Actinomadura graeca</name>
    <dbReference type="NCBI Taxonomy" id="2750812"/>
    <lineage>
        <taxon>Bacteria</taxon>
        <taxon>Bacillati</taxon>
        <taxon>Actinomycetota</taxon>
        <taxon>Actinomycetes</taxon>
        <taxon>Streptosporangiales</taxon>
        <taxon>Thermomonosporaceae</taxon>
        <taxon>Actinomadura</taxon>
    </lineage>
</organism>
<evidence type="ECO:0000313" key="7">
    <source>
        <dbReference type="EMBL" id="QXJ23856.1"/>
    </source>
</evidence>
<dbReference type="Proteomes" id="UP001049518">
    <property type="component" value="Chromosome"/>
</dbReference>
<evidence type="ECO:0000256" key="1">
    <source>
        <dbReference type="ARBA" id="ARBA00023015"/>
    </source>
</evidence>
<proteinExistence type="predicted"/>
<dbReference type="EMBL" id="CP059572">
    <property type="protein sequence ID" value="QXJ23856.1"/>
    <property type="molecule type" value="Genomic_DNA"/>
</dbReference>
<name>A0ABX8QYE3_9ACTN</name>
<dbReference type="Gene3D" id="3.30.450.40">
    <property type="match status" value="1"/>
</dbReference>
<dbReference type="Gene3D" id="1.10.10.10">
    <property type="entry name" value="Winged helix-like DNA-binding domain superfamily/Winged helix DNA-binding domain"/>
    <property type="match status" value="1"/>
</dbReference>
<dbReference type="SUPFAM" id="SSF46785">
    <property type="entry name" value="Winged helix' DNA-binding domain"/>
    <property type="match status" value="1"/>
</dbReference>